<sequence length="392" mass="42331">MTKVVLAAPGADRYGSDLQLLESARALRSAGCRVNAFVPESGPLVPMLEDLGVDVRVLPVPVLRRTDKSVRGLVVLAARLSIALPRMIFALLRVRPDVVYVNTVTIPWWTLAARLVGRRAVVHVHEAESQDSRGARLALYLPLVLATRIIMISTAARDAAVGTIPRIGSRAIIVRNGVPDRPSPPAIRQRGSVLQVGVVARLSPRKGTMDALEIAAKLASTTPVQLHLFGDVFPGYEWYEEELKARASRPDLARLVTFHGYTRPVWNALDDLDLVLAPSHVEPFGNSVVEAQLSQRVVVASEAEGHLESIEHGVTGFHYPIGDIEAAVRCIEGIVSDGELAQAVALRARDSALRNNGTDAYRGGLLAALEIPQDSLAPIPSDRSRPITGEMS</sequence>
<dbReference type="Proteomes" id="UP001501495">
    <property type="component" value="Unassembled WGS sequence"/>
</dbReference>
<feature type="domain" description="Glycosyl transferase family 1" evidence="4">
    <location>
        <begin position="196"/>
        <end position="349"/>
    </location>
</feature>
<dbReference type="PANTHER" id="PTHR12526:SF640">
    <property type="entry name" value="COLANIC ACID BIOSYNTHESIS GLYCOSYLTRANSFERASE WCAL-RELATED"/>
    <property type="match status" value="1"/>
</dbReference>
<evidence type="ECO:0000256" key="2">
    <source>
        <dbReference type="ARBA" id="ARBA00022676"/>
    </source>
</evidence>
<gene>
    <name evidence="6" type="ORF">GCM10022215_04170</name>
</gene>
<dbReference type="RefSeq" id="WP_344731545.1">
    <property type="nucleotide sequence ID" value="NZ_BAAAZH010000003.1"/>
</dbReference>
<evidence type="ECO:0000313" key="7">
    <source>
        <dbReference type="Proteomes" id="UP001501495"/>
    </source>
</evidence>
<dbReference type="Pfam" id="PF00534">
    <property type="entry name" value="Glycos_transf_1"/>
    <property type="match status" value="1"/>
</dbReference>
<dbReference type="Pfam" id="PF13579">
    <property type="entry name" value="Glyco_trans_4_4"/>
    <property type="match status" value="1"/>
</dbReference>
<dbReference type="CDD" id="cd03801">
    <property type="entry name" value="GT4_PimA-like"/>
    <property type="match status" value="1"/>
</dbReference>
<evidence type="ECO:0000256" key="1">
    <source>
        <dbReference type="ARBA" id="ARBA00009481"/>
    </source>
</evidence>
<protein>
    <submittedName>
        <fullName evidence="6">Glycosyltransferase family 4 protein</fullName>
    </submittedName>
</protein>
<dbReference type="PANTHER" id="PTHR12526">
    <property type="entry name" value="GLYCOSYLTRANSFERASE"/>
    <property type="match status" value="1"/>
</dbReference>
<dbReference type="InterPro" id="IPR001296">
    <property type="entry name" value="Glyco_trans_1"/>
</dbReference>
<dbReference type="EMBL" id="BAAAZH010000003">
    <property type="protein sequence ID" value="GAA4109662.1"/>
    <property type="molecule type" value="Genomic_DNA"/>
</dbReference>
<name>A0ABP7XAP7_9ACTN</name>
<keyword evidence="2" id="KW-0328">Glycosyltransferase</keyword>
<organism evidence="6 7">
    <name type="scientific">Nocardioides fonticola</name>
    <dbReference type="NCBI Taxonomy" id="450363"/>
    <lineage>
        <taxon>Bacteria</taxon>
        <taxon>Bacillati</taxon>
        <taxon>Actinomycetota</taxon>
        <taxon>Actinomycetes</taxon>
        <taxon>Propionibacteriales</taxon>
        <taxon>Nocardioidaceae</taxon>
        <taxon>Nocardioides</taxon>
    </lineage>
</organism>
<evidence type="ECO:0000313" key="6">
    <source>
        <dbReference type="EMBL" id="GAA4109662.1"/>
    </source>
</evidence>
<keyword evidence="3" id="KW-0808">Transferase</keyword>
<dbReference type="InterPro" id="IPR028098">
    <property type="entry name" value="Glyco_trans_4-like_N"/>
</dbReference>
<dbReference type="Gene3D" id="3.40.50.2000">
    <property type="entry name" value="Glycogen Phosphorylase B"/>
    <property type="match status" value="2"/>
</dbReference>
<evidence type="ECO:0000259" key="5">
    <source>
        <dbReference type="Pfam" id="PF13579"/>
    </source>
</evidence>
<evidence type="ECO:0000259" key="4">
    <source>
        <dbReference type="Pfam" id="PF00534"/>
    </source>
</evidence>
<feature type="domain" description="Glycosyltransferase subfamily 4-like N-terminal" evidence="5">
    <location>
        <begin position="19"/>
        <end position="161"/>
    </location>
</feature>
<keyword evidence="7" id="KW-1185">Reference proteome</keyword>
<evidence type="ECO:0000256" key="3">
    <source>
        <dbReference type="ARBA" id="ARBA00022679"/>
    </source>
</evidence>
<reference evidence="7" key="1">
    <citation type="journal article" date="2019" name="Int. J. Syst. Evol. Microbiol.">
        <title>The Global Catalogue of Microorganisms (GCM) 10K type strain sequencing project: providing services to taxonomists for standard genome sequencing and annotation.</title>
        <authorList>
            <consortium name="The Broad Institute Genomics Platform"/>
            <consortium name="The Broad Institute Genome Sequencing Center for Infectious Disease"/>
            <person name="Wu L."/>
            <person name="Ma J."/>
        </authorList>
    </citation>
    <scope>NUCLEOTIDE SEQUENCE [LARGE SCALE GENOMIC DNA]</scope>
    <source>
        <strain evidence="7">JCM 16703</strain>
    </source>
</reference>
<comment type="similarity">
    <text evidence="1">Belongs to the glycosyltransferase group 1 family. Glycosyltransferase 4 subfamily.</text>
</comment>
<accession>A0ABP7XAP7</accession>
<dbReference type="SUPFAM" id="SSF53756">
    <property type="entry name" value="UDP-Glycosyltransferase/glycogen phosphorylase"/>
    <property type="match status" value="1"/>
</dbReference>
<proteinExistence type="inferred from homology"/>
<comment type="caution">
    <text evidence="6">The sequence shown here is derived from an EMBL/GenBank/DDBJ whole genome shotgun (WGS) entry which is preliminary data.</text>
</comment>